<organism evidence="2 3">
    <name type="scientific">Defluviimonas salinarum</name>
    <dbReference type="NCBI Taxonomy" id="2992147"/>
    <lineage>
        <taxon>Bacteria</taxon>
        <taxon>Pseudomonadati</taxon>
        <taxon>Pseudomonadota</taxon>
        <taxon>Alphaproteobacteria</taxon>
        <taxon>Rhodobacterales</taxon>
        <taxon>Paracoccaceae</taxon>
        <taxon>Albidovulum</taxon>
    </lineage>
</organism>
<accession>A0ABT3J5C4</accession>
<protein>
    <submittedName>
        <fullName evidence="2">Uncharacterized protein</fullName>
    </submittedName>
</protein>
<gene>
    <name evidence="2" type="ORF">OM960_13510</name>
</gene>
<evidence type="ECO:0000313" key="3">
    <source>
        <dbReference type="Proteomes" id="UP001207582"/>
    </source>
</evidence>
<dbReference type="Proteomes" id="UP001207582">
    <property type="component" value="Unassembled WGS sequence"/>
</dbReference>
<evidence type="ECO:0000256" key="1">
    <source>
        <dbReference type="SAM" id="Phobius"/>
    </source>
</evidence>
<proteinExistence type="predicted"/>
<sequence length="144" mass="15582">MKSCYVDNGDLFDRRAGQGSGLPWDTILACLMSLLVVVSGFLLIATGNGIARDVVAAHRSEPSRVERSEVSLLALARTHDFAEYGVSFSLRGVGSVECYSGPLRIDVRVRDSAGVRTPLISQDAVDFCRTVTKDVRPAIRGQQP</sequence>
<name>A0ABT3J5C4_9RHOB</name>
<keyword evidence="1" id="KW-0472">Membrane</keyword>
<dbReference type="RefSeq" id="WP_264772338.1">
    <property type="nucleotide sequence ID" value="NZ_JAPDOG010000011.1"/>
</dbReference>
<feature type="transmembrane region" description="Helical" evidence="1">
    <location>
        <begin position="26"/>
        <end position="45"/>
    </location>
</feature>
<keyword evidence="1" id="KW-0812">Transmembrane</keyword>
<keyword evidence="3" id="KW-1185">Reference proteome</keyword>
<evidence type="ECO:0000313" key="2">
    <source>
        <dbReference type="EMBL" id="MCW3782604.1"/>
    </source>
</evidence>
<reference evidence="2 3" key="1">
    <citation type="submission" date="2022-10" db="EMBL/GenBank/DDBJ databases">
        <title>Defluviimonas sp. CAU 1641 isolated from mud.</title>
        <authorList>
            <person name="Kim W."/>
        </authorList>
    </citation>
    <scope>NUCLEOTIDE SEQUENCE [LARGE SCALE GENOMIC DNA]</scope>
    <source>
        <strain evidence="2 3">CAU 1641</strain>
    </source>
</reference>
<keyword evidence="1" id="KW-1133">Transmembrane helix</keyword>
<dbReference type="EMBL" id="JAPDOG010000011">
    <property type="protein sequence ID" value="MCW3782604.1"/>
    <property type="molecule type" value="Genomic_DNA"/>
</dbReference>
<comment type="caution">
    <text evidence="2">The sequence shown here is derived from an EMBL/GenBank/DDBJ whole genome shotgun (WGS) entry which is preliminary data.</text>
</comment>